<evidence type="ECO:0000256" key="2">
    <source>
        <dbReference type="ARBA" id="ARBA00006871"/>
    </source>
</evidence>
<keyword evidence="5" id="KW-0165">Cleavage on pair of basic residues</keyword>
<dbReference type="InterPro" id="IPR013068">
    <property type="entry name" value="GMAP"/>
</dbReference>
<keyword evidence="7" id="KW-0732">Signal</keyword>
<dbReference type="GO" id="GO:0007218">
    <property type="term" value="P:neuropeptide signaling pathway"/>
    <property type="evidence" value="ECO:0007669"/>
    <property type="project" value="UniProtKB-KW"/>
</dbReference>
<reference evidence="10" key="1">
    <citation type="submission" date="2022-03" db="EMBL/GenBank/DDBJ databases">
        <authorList>
            <person name="Alioto T."/>
            <person name="Alioto T."/>
            <person name="Gomez Garrido J."/>
        </authorList>
    </citation>
    <scope>NUCLEOTIDE SEQUENCE</scope>
</reference>
<comment type="subcellular location">
    <subcellularLocation>
        <location evidence="1">Secreted</location>
    </subcellularLocation>
</comment>
<organism evidence="10 11">
    <name type="scientific">Pelobates cultripes</name>
    <name type="common">Western spadefoot toad</name>
    <dbReference type="NCBI Taxonomy" id="61616"/>
    <lineage>
        <taxon>Eukaryota</taxon>
        <taxon>Metazoa</taxon>
        <taxon>Chordata</taxon>
        <taxon>Craniata</taxon>
        <taxon>Vertebrata</taxon>
        <taxon>Euteleostomi</taxon>
        <taxon>Amphibia</taxon>
        <taxon>Batrachia</taxon>
        <taxon>Anura</taxon>
        <taxon>Pelobatoidea</taxon>
        <taxon>Pelobatidae</taxon>
        <taxon>Pelobates</taxon>
    </lineage>
</organism>
<dbReference type="Pfam" id="PF06540">
    <property type="entry name" value="GMAP"/>
    <property type="match status" value="1"/>
</dbReference>
<evidence type="ECO:0000256" key="3">
    <source>
        <dbReference type="ARBA" id="ARBA00019079"/>
    </source>
</evidence>
<dbReference type="PANTHER" id="PTHR16839">
    <property type="entry name" value="GALANIN"/>
    <property type="match status" value="1"/>
</dbReference>
<dbReference type="AlphaFoldDB" id="A0AAD1WN99"/>
<keyword evidence="4" id="KW-0964">Secreted</keyword>
<dbReference type="GO" id="GO:0030141">
    <property type="term" value="C:secretory granule"/>
    <property type="evidence" value="ECO:0007669"/>
    <property type="project" value="TreeGrafter"/>
</dbReference>
<evidence type="ECO:0000256" key="7">
    <source>
        <dbReference type="ARBA" id="ARBA00022729"/>
    </source>
</evidence>
<dbReference type="PROSITE" id="PS00861">
    <property type="entry name" value="GALANIN"/>
    <property type="match status" value="1"/>
</dbReference>
<accession>A0AAD1WN99</accession>
<dbReference type="Pfam" id="PF01296">
    <property type="entry name" value="Galanin"/>
    <property type="match status" value="1"/>
</dbReference>
<evidence type="ECO:0000256" key="4">
    <source>
        <dbReference type="ARBA" id="ARBA00022525"/>
    </source>
</evidence>
<comment type="similarity">
    <text evidence="2">Belongs to the galanin family.</text>
</comment>
<evidence type="ECO:0000256" key="6">
    <source>
        <dbReference type="ARBA" id="ARBA00022702"/>
    </source>
</evidence>
<evidence type="ECO:0000313" key="11">
    <source>
        <dbReference type="Proteomes" id="UP001295444"/>
    </source>
</evidence>
<feature type="domain" description="Galanin" evidence="9">
    <location>
        <begin position="42"/>
        <end position="54"/>
    </location>
</feature>
<keyword evidence="6" id="KW-0372">Hormone</keyword>
<dbReference type="SMART" id="SM00071">
    <property type="entry name" value="Galanin"/>
    <property type="match status" value="1"/>
</dbReference>
<protein>
    <recommendedName>
        <fullName evidence="3">Galanin peptides</fullName>
    </recommendedName>
</protein>
<evidence type="ECO:0000259" key="9">
    <source>
        <dbReference type="PROSITE" id="PS00861"/>
    </source>
</evidence>
<evidence type="ECO:0000256" key="1">
    <source>
        <dbReference type="ARBA" id="ARBA00004613"/>
    </source>
</evidence>
<dbReference type="InterPro" id="IPR008175">
    <property type="entry name" value="Galanin_pre"/>
</dbReference>
<dbReference type="InterPro" id="IPR008174">
    <property type="entry name" value="Galanin"/>
</dbReference>
<keyword evidence="8" id="KW-0527">Neuropeptide</keyword>
<evidence type="ECO:0000256" key="8">
    <source>
        <dbReference type="ARBA" id="ARBA00023320"/>
    </source>
</evidence>
<gene>
    <name evidence="10" type="ORF">PECUL_23A049788</name>
</gene>
<evidence type="ECO:0000256" key="5">
    <source>
        <dbReference type="ARBA" id="ARBA00022685"/>
    </source>
</evidence>
<sequence length="128" mass="14404">MKTKQHKIKMRNSWVLLCVSLIVCGLVTECFGYTLMPKDKRGWTLNSAGYLLGPHAHRTLADKGGLPGKREIVEDMYKSGRDAYVSQLHSLDENTIQTVLEFLSYLRLKEVGALDHLAVLISEESTQP</sequence>
<dbReference type="GO" id="GO:0031763">
    <property type="term" value="F:galanin receptor binding"/>
    <property type="evidence" value="ECO:0007669"/>
    <property type="project" value="TreeGrafter"/>
</dbReference>
<dbReference type="GO" id="GO:0005615">
    <property type="term" value="C:extracellular space"/>
    <property type="evidence" value="ECO:0007669"/>
    <property type="project" value="TreeGrafter"/>
</dbReference>
<dbReference type="EMBL" id="OW240921">
    <property type="protein sequence ID" value="CAH2319111.1"/>
    <property type="molecule type" value="Genomic_DNA"/>
</dbReference>
<keyword evidence="11" id="KW-1185">Reference proteome</keyword>
<name>A0AAD1WN99_PELCU</name>
<dbReference type="GO" id="GO:0005184">
    <property type="term" value="F:neuropeptide hormone activity"/>
    <property type="evidence" value="ECO:0007669"/>
    <property type="project" value="TreeGrafter"/>
</dbReference>
<dbReference type="Proteomes" id="UP001295444">
    <property type="component" value="Chromosome 10"/>
</dbReference>
<proteinExistence type="inferred from homology"/>
<evidence type="ECO:0000313" key="10">
    <source>
        <dbReference type="EMBL" id="CAH2319111.1"/>
    </source>
</evidence>
<dbReference type="PANTHER" id="PTHR16839:SF1">
    <property type="entry name" value="GALANIN PEPTIDES"/>
    <property type="match status" value="1"/>
</dbReference>